<reference evidence="3 4" key="1">
    <citation type="journal article" date="2020" name="Nature">
        <title>Six reference-quality genomes reveal evolution of bat adaptations.</title>
        <authorList>
            <person name="Jebb D."/>
            <person name="Huang Z."/>
            <person name="Pippel M."/>
            <person name="Hughes G.M."/>
            <person name="Lavrichenko K."/>
            <person name="Devanna P."/>
            <person name="Winkler S."/>
            <person name="Jermiin L.S."/>
            <person name="Skirmuntt E.C."/>
            <person name="Katzourakis A."/>
            <person name="Burkitt-Gray L."/>
            <person name="Ray D.A."/>
            <person name="Sullivan K.A.M."/>
            <person name="Roscito J.G."/>
            <person name="Kirilenko B.M."/>
            <person name="Davalos L.M."/>
            <person name="Corthals A.P."/>
            <person name="Power M.L."/>
            <person name="Jones G."/>
            <person name="Ransome R.D."/>
            <person name="Dechmann D.K.N."/>
            <person name="Locatelli A.G."/>
            <person name="Puechmaille S.J."/>
            <person name="Fedrigo O."/>
            <person name="Jarvis E.D."/>
            <person name="Hiller M."/>
            <person name="Vernes S.C."/>
            <person name="Myers E.W."/>
            <person name="Teeling E.C."/>
        </authorList>
    </citation>
    <scope>NUCLEOTIDE SEQUENCE [LARGE SCALE GENOMIC DNA]</scope>
    <source>
        <strain evidence="3">Bat1K_MPI-CBG_1</strain>
    </source>
</reference>
<dbReference type="EMBL" id="JABVXQ010000001">
    <property type="protein sequence ID" value="KAF6129333.1"/>
    <property type="molecule type" value="Genomic_DNA"/>
</dbReference>
<name>A0A834BAN7_9CHIR</name>
<gene>
    <name evidence="3" type="ORF">HJG60_002751</name>
</gene>
<proteinExistence type="predicted"/>
<organism evidence="3 4">
    <name type="scientific">Phyllostomus discolor</name>
    <name type="common">pale spear-nosed bat</name>
    <dbReference type="NCBI Taxonomy" id="89673"/>
    <lineage>
        <taxon>Eukaryota</taxon>
        <taxon>Metazoa</taxon>
        <taxon>Chordata</taxon>
        <taxon>Craniata</taxon>
        <taxon>Vertebrata</taxon>
        <taxon>Euteleostomi</taxon>
        <taxon>Mammalia</taxon>
        <taxon>Eutheria</taxon>
        <taxon>Laurasiatheria</taxon>
        <taxon>Chiroptera</taxon>
        <taxon>Yangochiroptera</taxon>
        <taxon>Phyllostomidae</taxon>
        <taxon>Phyllostominae</taxon>
        <taxon>Phyllostomus</taxon>
    </lineage>
</organism>
<evidence type="ECO:0000313" key="4">
    <source>
        <dbReference type="Proteomes" id="UP000664940"/>
    </source>
</evidence>
<feature type="transmembrane region" description="Helical" evidence="2">
    <location>
        <begin position="43"/>
        <end position="68"/>
    </location>
</feature>
<protein>
    <submittedName>
        <fullName evidence="3">Uncharacterized protein</fullName>
    </submittedName>
</protein>
<evidence type="ECO:0000256" key="2">
    <source>
        <dbReference type="SAM" id="Phobius"/>
    </source>
</evidence>
<comment type="caution">
    <text evidence="3">The sequence shown here is derived from an EMBL/GenBank/DDBJ whole genome shotgun (WGS) entry which is preliminary data.</text>
</comment>
<feature type="region of interest" description="Disordered" evidence="1">
    <location>
        <begin position="79"/>
        <end position="98"/>
    </location>
</feature>
<evidence type="ECO:0000256" key="1">
    <source>
        <dbReference type="SAM" id="MobiDB-lite"/>
    </source>
</evidence>
<keyword evidence="2" id="KW-0812">Transmembrane</keyword>
<evidence type="ECO:0000313" key="3">
    <source>
        <dbReference type="EMBL" id="KAF6129333.1"/>
    </source>
</evidence>
<keyword evidence="2" id="KW-0472">Membrane</keyword>
<feature type="region of interest" description="Disordered" evidence="1">
    <location>
        <begin position="17"/>
        <end position="37"/>
    </location>
</feature>
<dbReference type="AlphaFoldDB" id="A0A834BAN7"/>
<keyword evidence="2" id="KW-1133">Transmembrane helix</keyword>
<feature type="compositionally biased region" description="Low complexity" evidence="1">
    <location>
        <begin position="28"/>
        <end position="37"/>
    </location>
</feature>
<dbReference type="Proteomes" id="UP000664940">
    <property type="component" value="Unassembled WGS sequence"/>
</dbReference>
<accession>A0A834BAN7</accession>
<sequence>MAPVASWAPPLRAVCRPAKAPHPPTAPPSAVSSPAAAPWQPGLMAQMATVAAGVAVGSAVSLMLGYAITGASVDEVMLTPSKPDTTKQEPQLAYQKQQ</sequence>